<feature type="domain" description="DUF374" evidence="1">
    <location>
        <begin position="62"/>
        <end position="130"/>
    </location>
</feature>
<evidence type="ECO:0000259" key="1">
    <source>
        <dbReference type="Pfam" id="PF04028"/>
    </source>
</evidence>
<sequence length="167" mass="18780">MSKLREKILLFLISKIGVKVLYLLSKTYRVKIIGEYINARVIRDYHAVLYAFWHQRFLYLLYCFKNSKGRVLISYSRDGEMAAKVAEAFGILPIRGSSSRGRVSSTREIVEAIKNGGIFGIAPDGPKGPACKVKPGIIQIAKQTGIPIVPITVGAKRKWSFNSWDKF</sequence>
<feature type="non-terminal residue" evidence="2">
    <location>
        <position position="167"/>
    </location>
</feature>
<dbReference type="SUPFAM" id="SSF69593">
    <property type="entry name" value="Glycerol-3-phosphate (1)-acyltransferase"/>
    <property type="match status" value="1"/>
</dbReference>
<dbReference type="AlphaFoldDB" id="A0A1F7RZI5"/>
<reference evidence="2 3" key="1">
    <citation type="journal article" date="2016" name="Nat. Commun.">
        <title>Thousands of microbial genomes shed light on interconnected biogeochemical processes in an aquifer system.</title>
        <authorList>
            <person name="Anantharaman K."/>
            <person name="Brown C.T."/>
            <person name="Hug L.A."/>
            <person name="Sharon I."/>
            <person name="Castelle C.J."/>
            <person name="Probst A.J."/>
            <person name="Thomas B.C."/>
            <person name="Singh A."/>
            <person name="Wilkins M.J."/>
            <person name="Karaoz U."/>
            <person name="Brodie E.L."/>
            <person name="Williams K.H."/>
            <person name="Hubbard S.S."/>
            <person name="Banfield J.F."/>
        </authorList>
    </citation>
    <scope>NUCLEOTIDE SEQUENCE [LARGE SCALE GENOMIC DNA]</scope>
</reference>
<dbReference type="InterPro" id="IPR007172">
    <property type="entry name" value="DUF374"/>
</dbReference>
<name>A0A1F7RZI5_9BACT</name>
<organism evidence="2 3">
    <name type="scientific">Candidatus Schekmanbacteria bacterium RBG_16_38_11</name>
    <dbReference type="NCBI Taxonomy" id="1817880"/>
    <lineage>
        <taxon>Bacteria</taxon>
        <taxon>Candidatus Schekmaniibacteriota</taxon>
    </lineage>
</organism>
<evidence type="ECO:0000313" key="3">
    <source>
        <dbReference type="Proteomes" id="UP000178435"/>
    </source>
</evidence>
<gene>
    <name evidence="2" type="ORF">A2149_02730</name>
</gene>
<dbReference type="Pfam" id="PF04028">
    <property type="entry name" value="DUF374"/>
    <property type="match status" value="1"/>
</dbReference>
<accession>A0A1F7RZI5</accession>
<protein>
    <recommendedName>
        <fullName evidence="1">DUF374 domain-containing protein</fullName>
    </recommendedName>
</protein>
<dbReference type="EMBL" id="MGDF01000055">
    <property type="protein sequence ID" value="OGL46257.1"/>
    <property type="molecule type" value="Genomic_DNA"/>
</dbReference>
<evidence type="ECO:0000313" key="2">
    <source>
        <dbReference type="EMBL" id="OGL46257.1"/>
    </source>
</evidence>
<dbReference type="Proteomes" id="UP000178435">
    <property type="component" value="Unassembled WGS sequence"/>
</dbReference>
<proteinExistence type="predicted"/>
<comment type="caution">
    <text evidence="2">The sequence shown here is derived from an EMBL/GenBank/DDBJ whole genome shotgun (WGS) entry which is preliminary data.</text>
</comment>